<dbReference type="EMBL" id="BART01029999">
    <property type="protein sequence ID" value="GAH13073.1"/>
    <property type="molecule type" value="Genomic_DNA"/>
</dbReference>
<evidence type="ECO:0008006" key="3">
    <source>
        <dbReference type="Google" id="ProtNLM"/>
    </source>
</evidence>
<feature type="non-terminal residue" evidence="2">
    <location>
        <position position="149"/>
    </location>
</feature>
<keyword evidence="1" id="KW-1133">Transmembrane helix</keyword>
<sequence length="149" mass="14707">MSANSALAISVGVLGGIATWLFLGPLGGMLAIWAAFIAWGCFFHCGGSESGLQSAILGNIAGAIIAGITLWVATQTGLGDKIGLPLWAGICVGVGVAAMVLLANVEIFAAIPAQVYGFASVVALTLLGNGAGNLSAPAMANPVVVIILS</sequence>
<evidence type="ECO:0000256" key="1">
    <source>
        <dbReference type="SAM" id="Phobius"/>
    </source>
</evidence>
<keyword evidence="1" id="KW-0812">Transmembrane</keyword>
<name>X1EWT5_9ZZZZ</name>
<feature type="transmembrane region" description="Helical" evidence="1">
    <location>
        <begin position="86"/>
        <end position="103"/>
    </location>
</feature>
<dbReference type="AlphaFoldDB" id="X1EWT5"/>
<dbReference type="InterPro" id="IPR009476">
    <property type="entry name" value="DUF1097"/>
</dbReference>
<accession>X1EWT5</accession>
<evidence type="ECO:0000313" key="2">
    <source>
        <dbReference type="EMBL" id="GAH13073.1"/>
    </source>
</evidence>
<gene>
    <name evidence="2" type="ORF">S01H4_52494</name>
</gene>
<dbReference type="Pfam" id="PF06496">
    <property type="entry name" value="DUF1097"/>
    <property type="match status" value="1"/>
</dbReference>
<reference evidence="2" key="1">
    <citation type="journal article" date="2014" name="Front. Microbiol.">
        <title>High frequency of phylogenetically diverse reductive dehalogenase-homologous genes in deep subseafloor sedimentary metagenomes.</title>
        <authorList>
            <person name="Kawai M."/>
            <person name="Futagami T."/>
            <person name="Toyoda A."/>
            <person name="Takaki Y."/>
            <person name="Nishi S."/>
            <person name="Hori S."/>
            <person name="Arai W."/>
            <person name="Tsubouchi T."/>
            <person name="Morono Y."/>
            <person name="Uchiyama I."/>
            <person name="Ito T."/>
            <person name="Fujiyama A."/>
            <person name="Inagaki F."/>
            <person name="Takami H."/>
        </authorList>
    </citation>
    <scope>NUCLEOTIDE SEQUENCE</scope>
    <source>
        <strain evidence="2">Expedition CK06-06</strain>
    </source>
</reference>
<feature type="transmembrane region" description="Helical" evidence="1">
    <location>
        <begin position="20"/>
        <end position="43"/>
    </location>
</feature>
<protein>
    <recommendedName>
        <fullName evidence="3">DUF1097 domain-containing protein</fullName>
    </recommendedName>
</protein>
<comment type="caution">
    <text evidence="2">The sequence shown here is derived from an EMBL/GenBank/DDBJ whole genome shotgun (WGS) entry which is preliminary data.</text>
</comment>
<feature type="transmembrane region" description="Helical" evidence="1">
    <location>
        <begin position="115"/>
        <end position="132"/>
    </location>
</feature>
<organism evidence="2">
    <name type="scientific">marine sediment metagenome</name>
    <dbReference type="NCBI Taxonomy" id="412755"/>
    <lineage>
        <taxon>unclassified sequences</taxon>
        <taxon>metagenomes</taxon>
        <taxon>ecological metagenomes</taxon>
    </lineage>
</organism>
<keyword evidence="1" id="KW-0472">Membrane</keyword>
<proteinExistence type="predicted"/>
<feature type="transmembrane region" description="Helical" evidence="1">
    <location>
        <begin position="55"/>
        <end position="74"/>
    </location>
</feature>